<protein>
    <submittedName>
        <fullName evidence="12">Copper-translocating P-type ATPase</fullName>
    </submittedName>
</protein>
<keyword evidence="9 10" id="KW-0472">Membrane</keyword>
<dbReference type="SFLD" id="SFLDS00003">
    <property type="entry name" value="Haloacid_Dehalogenase"/>
    <property type="match status" value="1"/>
</dbReference>
<keyword evidence="3 10" id="KW-0812">Transmembrane</keyword>
<evidence type="ECO:0000256" key="2">
    <source>
        <dbReference type="ARBA" id="ARBA00006024"/>
    </source>
</evidence>
<keyword evidence="8 10" id="KW-1133">Transmembrane helix</keyword>
<dbReference type="SUPFAM" id="SSF56784">
    <property type="entry name" value="HAD-like"/>
    <property type="match status" value="1"/>
</dbReference>
<evidence type="ECO:0000256" key="1">
    <source>
        <dbReference type="ARBA" id="ARBA00004127"/>
    </source>
</evidence>
<evidence type="ECO:0000313" key="13">
    <source>
        <dbReference type="Proteomes" id="UP000181941"/>
    </source>
</evidence>
<dbReference type="InterPro" id="IPR018303">
    <property type="entry name" value="ATPase_P-typ_P_site"/>
</dbReference>
<dbReference type="InterPro" id="IPR023214">
    <property type="entry name" value="HAD_sf"/>
</dbReference>
<feature type="non-terminal residue" evidence="12">
    <location>
        <position position="1"/>
    </location>
</feature>
<dbReference type="Gene3D" id="3.40.50.1000">
    <property type="entry name" value="HAD superfamily/HAD-like"/>
    <property type="match status" value="1"/>
</dbReference>
<dbReference type="NCBIfam" id="TIGR01525">
    <property type="entry name" value="ATPase-IB_hvy"/>
    <property type="match status" value="1"/>
</dbReference>
<dbReference type="Pfam" id="PF00702">
    <property type="entry name" value="Hydrolase"/>
    <property type="match status" value="1"/>
</dbReference>
<feature type="transmembrane region" description="Helical" evidence="10">
    <location>
        <begin position="55"/>
        <end position="75"/>
    </location>
</feature>
<proteinExistence type="inferred from homology"/>
<dbReference type="SFLD" id="SFLDG00002">
    <property type="entry name" value="C1.7:_P-type_atpase_like"/>
    <property type="match status" value="1"/>
</dbReference>
<dbReference type="Proteomes" id="UP000181941">
    <property type="component" value="Unassembled WGS sequence"/>
</dbReference>
<evidence type="ECO:0000256" key="7">
    <source>
        <dbReference type="ARBA" id="ARBA00022967"/>
    </source>
</evidence>
<dbReference type="GO" id="GO:0016887">
    <property type="term" value="F:ATP hydrolysis activity"/>
    <property type="evidence" value="ECO:0007669"/>
    <property type="project" value="InterPro"/>
</dbReference>
<evidence type="ECO:0000256" key="8">
    <source>
        <dbReference type="ARBA" id="ARBA00022989"/>
    </source>
</evidence>
<keyword evidence="6 10" id="KW-0067">ATP-binding</keyword>
<evidence type="ECO:0000259" key="11">
    <source>
        <dbReference type="Pfam" id="PF00122"/>
    </source>
</evidence>
<dbReference type="InterPro" id="IPR023299">
    <property type="entry name" value="ATPase_P-typ_cyto_dom_N"/>
</dbReference>
<dbReference type="GO" id="GO:0005507">
    <property type="term" value="F:copper ion binding"/>
    <property type="evidence" value="ECO:0007669"/>
    <property type="project" value="TreeGrafter"/>
</dbReference>
<dbReference type="PANTHER" id="PTHR43520:SF8">
    <property type="entry name" value="P-TYPE CU(+) TRANSPORTER"/>
    <property type="match status" value="1"/>
</dbReference>
<feature type="domain" description="P-type ATPase A" evidence="11">
    <location>
        <begin position="153"/>
        <end position="250"/>
    </location>
</feature>
<feature type="transmembrane region" description="Helical" evidence="10">
    <location>
        <begin position="33"/>
        <end position="49"/>
    </location>
</feature>
<dbReference type="SUPFAM" id="SSF81665">
    <property type="entry name" value="Calcium ATPase, transmembrane domain M"/>
    <property type="match status" value="1"/>
</dbReference>
<dbReference type="InterPro" id="IPR044492">
    <property type="entry name" value="P_typ_ATPase_HD_dom"/>
</dbReference>
<keyword evidence="10" id="KW-1003">Cell membrane</keyword>
<dbReference type="NCBIfam" id="TIGR01494">
    <property type="entry name" value="ATPase_P-type"/>
    <property type="match status" value="1"/>
</dbReference>
<sequence length="657" mass="71477">KAVASAGDYRILKEGSDEHKHHLDSIKVSRNKFVLSLILTLPLLVAMFFDMPMQFAWITLFLSFVVVFITGWQFHRGMLSQLKHFKANMDTLVSVGTLSAFFYSIYAMTIGAQLYFETAAVIVTLILLGKYLEAKSKGRASEAIKKLFALGVKKARLIENGKEREVAVEDLQIDNILLVKAGEKIPLDAKVLEGNTFIDESMLTGESVAVEKNVGDQVYAATINGTGVIKIEVNKIASETMLSQIIKLVEQAQSSKAPMQKLVDKVSGIFVPSVIVIALLTFAIWYFLLGVGFELSIINAVAVLVIACPCALGLATPTAIMVGSGKGAEKGILIKDSESLELAHKIQVVMFDKTGTLTQGKPEITDINVIKKDLSEEKIMSLACALEKQSEHSLALAFVKFATENKLSLLEAKKVQTIKGRGIKGLIETQEIFLGNANFVKEEKINIAKEAEEIFENYASLGKTPIYLFDKKDILAVVAVADILRETAKEAIKKLQDKNIQVYMITGDHQKTANAIAKELGIDNVLAEVLPQNKSEEVKKLQAQNKVVAFVGDGINDAPALAQANLGIAMGGGSDIALETGNIVLTNSNPLKVYEAIMLSKKTFLTIKQNLFFAFFYNVIAIPLASIGLLSPMIAALAMSMSSVSVVVNSLRIRVGK</sequence>
<dbReference type="InterPro" id="IPR001757">
    <property type="entry name" value="P_typ_ATPase"/>
</dbReference>
<feature type="transmembrane region" description="Helical" evidence="10">
    <location>
        <begin position="87"/>
        <end position="106"/>
    </location>
</feature>
<evidence type="ECO:0000313" key="12">
    <source>
        <dbReference type="EMBL" id="OIO18431.1"/>
    </source>
</evidence>
<feature type="transmembrane region" description="Helical" evidence="10">
    <location>
        <begin position="269"/>
        <end position="289"/>
    </location>
</feature>
<keyword evidence="7" id="KW-1278">Translocase</keyword>
<keyword evidence="5 10" id="KW-0547">Nucleotide-binding</keyword>
<dbReference type="GO" id="GO:0012505">
    <property type="term" value="C:endomembrane system"/>
    <property type="evidence" value="ECO:0007669"/>
    <property type="project" value="UniProtKB-SubCell"/>
</dbReference>
<dbReference type="FunFam" id="2.70.150.10:FF:000002">
    <property type="entry name" value="Copper-transporting ATPase 1, putative"/>
    <property type="match status" value="1"/>
</dbReference>
<evidence type="ECO:0000256" key="6">
    <source>
        <dbReference type="ARBA" id="ARBA00022840"/>
    </source>
</evidence>
<dbReference type="Gene3D" id="3.40.1110.10">
    <property type="entry name" value="Calcium-transporting ATPase, cytoplasmic domain N"/>
    <property type="match status" value="1"/>
</dbReference>
<dbReference type="Pfam" id="PF00122">
    <property type="entry name" value="E1-E2_ATPase"/>
    <property type="match status" value="1"/>
</dbReference>
<dbReference type="EMBL" id="MNVC01000044">
    <property type="protein sequence ID" value="OIO18431.1"/>
    <property type="molecule type" value="Genomic_DNA"/>
</dbReference>
<comment type="subcellular location">
    <subcellularLocation>
        <location evidence="10">Cell membrane</location>
    </subcellularLocation>
    <subcellularLocation>
        <location evidence="1">Endomembrane system</location>
        <topology evidence="1">Multi-pass membrane protein</topology>
    </subcellularLocation>
</comment>
<dbReference type="InterPro" id="IPR023298">
    <property type="entry name" value="ATPase_P-typ_TM_dom_sf"/>
</dbReference>
<name>A0A1J4U858_9BACT</name>
<dbReference type="PRINTS" id="PR00943">
    <property type="entry name" value="CUATPASE"/>
</dbReference>
<dbReference type="GO" id="GO:0005886">
    <property type="term" value="C:plasma membrane"/>
    <property type="evidence" value="ECO:0007669"/>
    <property type="project" value="UniProtKB-SubCell"/>
</dbReference>
<dbReference type="STRING" id="1805238.AUJ23_03600"/>
<dbReference type="InterPro" id="IPR027256">
    <property type="entry name" value="P-typ_ATPase_IB"/>
</dbReference>
<feature type="transmembrane region" description="Helical" evidence="10">
    <location>
        <begin position="112"/>
        <end position="132"/>
    </location>
</feature>
<evidence type="ECO:0000256" key="4">
    <source>
        <dbReference type="ARBA" id="ARBA00022723"/>
    </source>
</evidence>
<dbReference type="NCBIfam" id="TIGR01511">
    <property type="entry name" value="ATPase-IB1_Cu"/>
    <property type="match status" value="1"/>
</dbReference>
<dbReference type="InterPro" id="IPR036412">
    <property type="entry name" value="HAD-like_sf"/>
</dbReference>
<evidence type="ECO:0000256" key="9">
    <source>
        <dbReference type="ARBA" id="ARBA00023136"/>
    </source>
</evidence>
<dbReference type="InterPro" id="IPR008250">
    <property type="entry name" value="ATPase_P-typ_transduc_dom_A_sf"/>
</dbReference>
<keyword evidence="4 10" id="KW-0479">Metal-binding</keyword>
<evidence type="ECO:0000256" key="3">
    <source>
        <dbReference type="ARBA" id="ARBA00022692"/>
    </source>
</evidence>
<dbReference type="AlphaFoldDB" id="A0A1J4U858"/>
<dbReference type="CDD" id="cd02094">
    <property type="entry name" value="P-type_ATPase_Cu-like"/>
    <property type="match status" value="1"/>
</dbReference>
<dbReference type="Gene3D" id="2.70.150.10">
    <property type="entry name" value="Calcium-transporting ATPase, cytoplasmic transduction domain A"/>
    <property type="match status" value="1"/>
</dbReference>
<dbReference type="InterPro" id="IPR059000">
    <property type="entry name" value="ATPase_P-type_domA"/>
</dbReference>
<feature type="transmembrane region" description="Helical" evidence="10">
    <location>
        <begin position="610"/>
        <end position="627"/>
    </location>
</feature>
<dbReference type="PRINTS" id="PR00119">
    <property type="entry name" value="CATATPASE"/>
</dbReference>
<dbReference type="SUPFAM" id="SSF81653">
    <property type="entry name" value="Calcium ATPase, transduction domain A"/>
    <property type="match status" value="1"/>
</dbReference>
<evidence type="ECO:0000256" key="5">
    <source>
        <dbReference type="ARBA" id="ARBA00022741"/>
    </source>
</evidence>
<dbReference type="PROSITE" id="PS01229">
    <property type="entry name" value="COF_2"/>
    <property type="match status" value="1"/>
</dbReference>
<dbReference type="PROSITE" id="PS00154">
    <property type="entry name" value="ATPASE_E1_E2"/>
    <property type="match status" value="1"/>
</dbReference>
<gene>
    <name evidence="12" type="ORF">AUJ23_03600</name>
</gene>
<comment type="caution">
    <text evidence="12">The sequence shown here is derived from an EMBL/GenBank/DDBJ whole genome shotgun (WGS) entry which is preliminary data.</text>
</comment>
<reference evidence="12 13" key="1">
    <citation type="journal article" date="2016" name="Environ. Microbiol.">
        <title>Genomic resolution of a cold subsurface aquifer community provides metabolic insights for novel microbes adapted to high CO concentrations.</title>
        <authorList>
            <person name="Probst A.J."/>
            <person name="Castelle C.J."/>
            <person name="Singh A."/>
            <person name="Brown C.T."/>
            <person name="Anantharaman K."/>
            <person name="Sharon I."/>
            <person name="Hug L.A."/>
            <person name="Burstein D."/>
            <person name="Emerson J.B."/>
            <person name="Thomas B.C."/>
            <person name="Banfield J.F."/>
        </authorList>
    </citation>
    <scope>NUCLEOTIDE SEQUENCE [LARGE SCALE GENOMIC DNA]</scope>
    <source>
        <strain evidence="12">CG1_02_32_51</strain>
    </source>
</reference>
<evidence type="ECO:0000256" key="10">
    <source>
        <dbReference type="RuleBase" id="RU362081"/>
    </source>
</evidence>
<feature type="transmembrane region" description="Helical" evidence="10">
    <location>
        <begin position="295"/>
        <end position="316"/>
    </location>
</feature>
<dbReference type="GO" id="GO:0055070">
    <property type="term" value="P:copper ion homeostasis"/>
    <property type="evidence" value="ECO:0007669"/>
    <property type="project" value="TreeGrafter"/>
</dbReference>
<organism evidence="12 13">
    <name type="scientific">Candidatus Magasanikbacteria bacterium CG1_02_32_51</name>
    <dbReference type="NCBI Taxonomy" id="1805238"/>
    <lineage>
        <taxon>Bacteria</taxon>
        <taxon>Candidatus Magasanikiibacteriota</taxon>
    </lineage>
</organism>
<accession>A0A1J4U858</accession>
<comment type="similarity">
    <text evidence="2 10">Belongs to the cation transport ATPase (P-type) (TC 3.A.3) family. Type IB subfamily.</text>
</comment>
<dbReference type="SFLD" id="SFLDF00027">
    <property type="entry name" value="p-type_atpase"/>
    <property type="match status" value="1"/>
</dbReference>
<dbReference type="GO" id="GO:0043682">
    <property type="term" value="F:P-type divalent copper transporter activity"/>
    <property type="evidence" value="ECO:0007669"/>
    <property type="project" value="TreeGrafter"/>
</dbReference>
<dbReference type="GO" id="GO:0005524">
    <property type="term" value="F:ATP binding"/>
    <property type="evidence" value="ECO:0007669"/>
    <property type="project" value="UniProtKB-UniRule"/>
</dbReference>
<dbReference type="PANTHER" id="PTHR43520">
    <property type="entry name" value="ATP7, ISOFORM B"/>
    <property type="match status" value="1"/>
</dbReference>